<proteinExistence type="predicted"/>
<sequence>MNSGREKGEMRGKARAIGTIPMIHSVLPVNTNIERCACDEESSKADGLGSADCMGLMEGMESVGADWTGSAGVIFSLLCS</sequence>
<reference evidence="1 2" key="1">
    <citation type="journal article" date="2022" name="G3 (Bethesda)">
        <title>Whole-genome sequence and methylome profiling of the almond [Prunus dulcis (Mill.) D.A. Webb] cultivar 'Nonpareil'.</title>
        <authorList>
            <person name="D'Amico-Willman K.M."/>
            <person name="Ouma W.Z."/>
            <person name="Meulia T."/>
            <person name="Sideli G.M."/>
            <person name="Gradziel T.M."/>
            <person name="Fresnedo-Ramirez J."/>
        </authorList>
    </citation>
    <scope>NUCLEOTIDE SEQUENCE [LARGE SCALE GENOMIC DNA]</scope>
    <source>
        <strain evidence="1">Clone GOH B32 T37-40</strain>
    </source>
</reference>
<evidence type="ECO:0000313" key="2">
    <source>
        <dbReference type="Proteomes" id="UP001054821"/>
    </source>
</evidence>
<accession>A0AAD4WHT5</accession>
<dbReference type="Proteomes" id="UP001054821">
    <property type="component" value="Chromosome 2"/>
</dbReference>
<evidence type="ECO:0000313" key="1">
    <source>
        <dbReference type="EMBL" id="KAI5343710.1"/>
    </source>
</evidence>
<comment type="caution">
    <text evidence="1">The sequence shown here is derived from an EMBL/GenBank/DDBJ whole genome shotgun (WGS) entry which is preliminary data.</text>
</comment>
<gene>
    <name evidence="1" type="ORF">L3X38_011586</name>
</gene>
<dbReference type="AlphaFoldDB" id="A0AAD4WHT5"/>
<name>A0AAD4WHT5_PRUDU</name>
<organism evidence="1 2">
    <name type="scientific">Prunus dulcis</name>
    <name type="common">Almond</name>
    <name type="synonym">Amygdalus dulcis</name>
    <dbReference type="NCBI Taxonomy" id="3755"/>
    <lineage>
        <taxon>Eukaryota</taxon>
        <taxon>Viridiplantae</taxon>
        <taxon>Streptophyta</taxon>
        <taxon>Embryophyta</taxon>
        <taxon>Tracheophyta</taxon>
        <taxon>Spermatophyta</taxon>
        <taxon>Magnoliopsida</taxon>
        <taxon>eudicotyledons</taxon>
        <taxon>Gunneridae</taxon>
        <taxon>Pentapetalae</taxon>
        <taxon>rosids</taxon>
        <taxon>fabids</taxon>
        <taxon>Rosales</taxon>
        <taxon>Rosaceae</taxon>
        <taxon>Amygdaloideae</taxon>
        <taxon>Amygdaleae</taxon>
        <taxon>Prunus</taxon>
    </lineage>
</organism>
<protein>
    <submittedName>
        <fullName evidence="1">Uncharacterized protein</fullName>
    </submittedName>
</protein>
<keyword evidence="2" id="KW-1185">Reference proteome</keyword>
<dbReference type="EMBL" id="JAJFAZ020000002">
    <property type="protein sequence ID" value="KAI5343710.1"/>
    <property type="molecule type" value="Genomic_DNA"/>
</dbReference>